<dbReference type="STRING" id="2094558.A0A314Y1T5"/>
<dbReference type="SUPFAM" id="SSF56574">
    <property type="entry name" value="Serpins"/>
    <property type="match status" value="1"/>
</dbReference>
<evidence type="ECO:0000256" key="2">
    <source>
        <dbReference type="RuleBase" id="RU000411"/>
    </source>
</evidence>
<protein>
    <submittedName>
        <fullName evidence="4">Serpin-ZX-like</fullName>
    </submittedName>
</protein>
<accession>A0A314Y1T5</accession>
<dbReference type="SMART" id="SM00093">
    <property type="entry name" value="SERPIN"/>
    <property type="match status" value="1"/>
</dbReference>
<reference evidence="4 5" key="1">
    <citation type="submission" date="2018-02" db="EMBL/GenBank/DDBJ databases">
        <title>Draft genome of wild Prunus yedoensis var. nudiflora.</title>
        <authorList>
            <person name="Baek S."/>
            <person name="Kim J.-H."/>
            <person name="Choi K."/>
            <person name="Kim G.-B."/>
            <person name="Cho A."/>
            <person name="Jang H."/>
            <person name="Shin C.-H."/>
            <person name="Yu H.-J."/>
            <person name="Mun J.-H."/>
        </authorList>
    </citation>
    <scope>NUCLEOTIDE SEQUENCE [LARGE SCALE GENOMIC DNA]</scope>
    <source>
        <strain evidence="5">cv. Jeju island</strain>
        <tissue evidence="4">Leaf</tissue>
    </source>
</reference>
<evidence type="ECO:0000259" key="3">
    <source>
        <dbReference type="SMART" id="SM00093"/>
    </source>
</evidence>
<organism evidence="4 5">
    <name type="scientific">Prunus yedoensis var. nudiflora</name>
    <dbReference type="NCBI Taxonomy" id="2094558"/>
    <lineage>
        <taxon>Eukaryota</taxon>
        <taxon>Viridiplantae</taxon>
        <taxon>Streptophyta</taxon>
        <taxon>Embryophyta</taxon>
        <taxon>Tracheophyta</taxon>
        <taxon>Spermatophyta</taxon>
        <taxon>Magnoliopsida</taxon>
        <taxon>eudicotyledons</taxon>
        <taxon>Gunneridae</taxon>
        <taxon>Pentapetalae</taxon>
        <taxon>rosids</taxon>
        <taxon>fabids</taxon>
        <taxon>Rosales</taxon>
        <taxon>Rosaceae</taxon>
        <taxon>Amygdaloideae</taxon>
        <taxon>Amygdaleae</taxon>
        <taxon>Prunus</taxon>
    </lineage>
</organism>
<dbReference type="PROSITE" id="PS00284">
    <property type="entry name" value="SERPIN"/>
    <property type="match status" value="1"/>
</dbReference>
<dbReference type="CDD" id="cd02043">
    <property type="entry name" value="serpinP_plants"/>
    <property type="match status" value="1"/>
</dbReference>
<evidence type="ECO:0000256" key="1">
    <source>
        <dbReference type="ARBA" id="ARBA00009500"/>
    </source>
</evidence>
<dbReference type="EMBL" id="PJQY01001817">
    <property type="protein sequence ID" value="PQP99376.1"/>
    <property type="molecule type" value="Genomic_DNA"/>
</dbReference>
<gene>
    <name evidence="4" type="ORF">Pyn_06627</name>
</gene>
<dbReference type="Pfam" id="PF00079">
    <property type="entry name" value="Serpin"/>
    <property type="match status" value="1"/>
</dbReference>
<dbReference type="Gene3D" id="3.30.497.10">
    <property type="entry name" value="Antithrombin, subunit I, domain 2"/>
    <property type="match status" value="1"/>
</dbReference>
<comment type="similarity">
    <text evidence="1 2">Belongs to the serpin family.</text>
</comment>
<proteinExistence type="inferred from homology"/>
<dbReference type="InterPro" id="IPR042178">
    <property type="entry name" value="Serpin_sf_1"/>
</dbReference>
<dbReference type="Proteomes" id="UP000250321">
    <property type="component" value="Unassembled WGS sequence"/>
</dbReference>
<keyword evidence="5" id="KW-1185">Reference proteome</keyword>
<evidence type="ECO:0000313" key="5">
    <source>
        <dbReference type="Proteomes" id="UP000250321"/>
    </source>
</evidence>
<evidence type="ECO:0000313" key="4">
    <source>
        <dbReference type="EMBL" id="PQP99376.1"/>
    </source>
</evidence>
<dbReference type="AlphaFoldDB" id="A0A314Y1T5"/>
<dbReference type="GO" id="GO:0004867">
    <property type="term" value="F:serine-type endopeptidase inhibitor activity"/>
    <property type="evidence" value="ECO:0007669"/>
    <property type="project" value="InterPro"/>
</dbReference>
<dbReference type="InterPro" id="IPR042185">
    <property type="entry name" value="Serpin_sf_2"/>
</dbReference>
<dbReference type="InterPro" id="IPR023796">
    <property type="entry name" value="Serpin_dom"/>
</dbReference>
<sequence length="390" mass="43596">MDLQESVRNQTDVGLRITKHLFLTEAKEKNTVCSPLSIHVVLSVIAAATKGSTQDEWLSFLKSKSTTELNSLSSNLAPILFAHCSPSGGPCLSFANALLVDMSLPLKPSFKEIVDAFYKVVPKQADFQNKAEEIRTKFNLWAAKKTKGVIEEVLCPGEVDSLTRIIFANALYFKGAWDDDPFDNSKTKDYVFHLLNGTSNIKAPFMTSHNRQFIKAFDGFKVLKLPYKRGKDEQRRFCMCLFLPDEKDGLPALVERVCSEPGFLDRHIPHYDVEVGDFRIPKFKITSRFKVCGILKQLGLELPSSVEEMVESPLGEGPFDSKMSQVAVIEVNEEGTEAAAVSVWDNMGMCLGEYEPPVDFVADHPFLFLIREEMTGAVLFIGQLLNPLLD</sequence>
<dbReference type="Gene3D" id="2.30.39.10">
    <property type="entry name" value="Alpha-1-antitrypsin, domain 1"/>
    <property type="match status" value="1"/>
</dbReference>
<dbReference type="GO" id="GO:0005615">
    <property type="term" value="C:extracellular space"/>
    <property type="evidence" value="ECO:0007669"/>
    <property type="project" value="InterPro"/>
</dbReference>
<comment type="caution">
    <text evidence="4">The sequence shown here is derived from an EMBL/GenBank/DDBJ whole genome shotgun (WGS) entry which is preliminary data.</text>
</comment>
<name>A0A314Y1T5_PRUYE</name>
<feature type="domain" description="Serpin" evidence="3">
    <location>
        <begin position="15"/>
        <end position="387"/>
    </location>
</feature>
<dbReference type="PANTHER" id="PTHR11461:SF211">
    <property type="entry name" value="GH10112P-RELATED"/>
    <property type="match status" value="1"/>
</dbReference>
<dbReference type="OrthoDB" id="664427at2759"/>
<dbReference type="InterPro" id="IPR036186">
    <property type="entry name" value="Serpin_sf"/>
</dbReference>
<dbReference type="InterPro" id="IPR023795">
    <property type="entry name" value="Serpin_CS"/>
</dbReference>
<dbReference type="InterPro" id="IPR000215">
    <property type="entry name" value="Serpin_fam"/>
</dbReference>
<dbReference type="PANTHER" id="PTHR11461">
    <property type="entry name" value="SERINE PROTEASE INHIBITOR, SERPIN"/>
    <property type="match status" value="1"/>
</dbReference>